<keyword evidence="2" id="KW-0812">Transmembrane</keyword>
<feature type="transmembrane region" description="Helical" evidence="2">
    <location>
        <begin position="92"/>
        <end position="109"/>
    </location>
</feature>
<dbReference type="RefSeq" id="WP_379821821.1">
    <property type="nucleotide sequence ID" value="NZ_JBHUMD010000027.1"/>
</dbReference>
<dbReference type="PANTHER" id="PTHR20992">
    <property type="entry name" value="AT15442P-RELATED"/>
    <property type="match status" value="1"/>
</dbReference>
<keyword evidence="4" id="KW-1185">Reference proteome</keyword>
<feature type="transmembrane region" description="Helical" evidence="2">
    <location>
        <begin position="57"/>
        <end position="80"/>
    </location>
</feature>
<name>A0ABW5NVQ4_9FLAO</name>
<keyword evidence="1" id="KW-0175">Coiled coil</keyword>
<dbReference type="EMBL" id="JBHUMD010000027">
    <property type="protein sequence ID" value="MFD2603177.1"/>
    <property type="molecule type" value="Genomic_DNA"/>
</dbReference>
<sequence length="436" mass="49175">MAKFSEIFNLREGEGNRVKTLEEVKNNISFKGANLWTLACAIIIASVGLNVNSTAVIIGAMLISPLMGPIVGAGFALGIYDFDLLKKSLRNLLIATVVSLVVSSLYFYLSPFKDVQSELLARTSPNIYDILIAFFGGLVGVIAVTRTEKGNPIPGVAIATALMPPLCTAGYGIATGQWSFMLGAFYLYCINCTFIGIATFLIVKYLRYPAKEQVDKSWQKRLRLSITTLTLIMLVPSAWLAYSLYREQQFKKNVEAFINSEFTEKGYTVVYKKTDFKSAPKRIEVALLSKRFTKEELKSLQADKEKNSYLKGVYLHIRQDSTDRFTALRKDIMDQIKTGESQLNEKDLKILQLENRLKEYRLSYDGLFKEASILFPDITSLSVSRQRLETKDSILPINVALYNSNKVLIQADNERLKKWLEQRIGVKDVKLIRVTD</sequence>
<gene>
    <name evidence="3" type="ORF">ACFSR3_14030</name>
</gene>
<evidence type="ECO:0000256" key="2">
    <source>
        <dbReference type="SAM" id="Phobius"/>
    </source>
</evidence>
<comment type="caution">
    <text evidence="3">The sequence shown here is derived from an EMBL/GenBank/DDBJ whole genome shotgun (WGS) entry which is preliminary data.</text>
</comment>
<keyword evidence="2" id="KW-0472">Membrane</keyword>
<feature type="transmembrane region" description="Helical" evidence="2">
    <location>
        <begin position="224"/>
        <end position="245"/>
    </location>
</feature>
<dbReference type="Pfam" id="PF04087">
    <property type="entry name" value="DUF389"/>
    <property type="match status" value="1"/>
</dbReference>
<evidence type="ECO:0000313" key="3">
    <source>
        <dbReference type="EMBL" id="MFD2603177.1"/>
    </source>
</evidence>
<dbReference type="InterPro" id="IPR005240">
    <property type="entry name" value="DUF389"/>
</dbReference>
<keyword evidence="2" id="KW-1133">Transmembrane helix</keyword>
<evidence type="ECO:0000256" key="1">
    <source>
        <dbReference type="SAM" id="Coils"/>
    </source>
</evidence>
<feature type="transmembrane region" description="Helical" evidence="2">
    <location>
        <begin position="33"/>
        <end position="51"/>
    </location>
</feature>
<proteinExistence type="predicted"/>
<evidence type="ECO:0000313" key="4">
    <source>
        <dbReference type="Proteomes" id="UP001597480"/>
    </source>
</evidence>
<accession>A0ABW5NVQ4</accession>
<feature type="coiled-coil region" evidence="1">
    <location>
        <begin position="336"/>
        <end position="370"/>
    </location>
</feature>
<organism evidence="3 4">
    <name type="scientific">Flavobacterium suzhouense</name>
    <dbReference type="NCBI Taxonomy" id="1529638"/>
    <lineage>
        <taxon>Bacteria</taxon>
        <taxon>Pseudomonadati</taxon>
        <taxon>Bacteroidota</taxon>
        <taxon>Flavobacteriia</taxon>
        <taxon>Flavobacteriales</taxon>
        <taxon>Flavobacteriaceae</taxon>
        <taxon>Flavobacterium</taxon>
    </lineage>
</organism>
<protein>
    <submittedName>
        <fullName evidence="3">DUF389 domain-containing protein</fullName>
    </submittedName>
</protein>
<reference evidence="4" key="1">
    <citation type="journal article" date="2019" name="Int. J. Syst. Evol. Microbiol.">
        <title>The Global Catalogue of Microorganisms (GCM) 10K type strain sequencing project: providing services to taxonomists for standard genome sequencing and annotation.</title>
        <authorList>
            <consortium name="The Broad Institute Genomics Platform"/>
            <consortium name="The Broad Institute Genome Sequencing Center for Infectious Disease"/>
            <person name="Wu L."/>
            <person name="Ma J."/>
        </authorList>
    </citation>
    <scope>NUCLEOTIDE SEQUENCE [LARGE SCALE GENOMIC DNA]</scope>
    <source>
        <strain evidence="4">KCTC 42107</strain>
    </source>
</reference>
<feature type="transmembrane region" description="Helical" evidence="2">
    <location>
        <begin position="156"/>
        <end position="174"/>
    </location>
</feature>
<feature type="transmembrane region" description="Helical" evidence="2">
    <location>
        <begin position="180"/>
        <end position="203"/>
    </location>
</feature>
<feature type="transmembrane region" description="Helical" evidence="2">
    <location>
        <begin position="125"/>
        <end position="144"/>
    </location>
</feature>
<dbReference type="PANTHER" id="PTHR20992:SF9">
    <property type="entry name" value="AT15442P-RELATED"/>
    <property type="match status" value="1"/>
</dbReference>
<dbReference type="Proteomes" id="UP001597480">
    <property type="component" value="Unassembled WGS sequence"/>
</dbReference>